<organism evidence="1 2">
    <name type="scientific">Candidatus Entotheonella gemina</name>
    <dbReference type="NCBI Taxonomy" id="1429439"/>
    <lineage>
        <taxon>Bacteria</taxon>
        <taxon>Pseudomonadati</taxon>
        <taxon>Nitrospinota/Tectimicrobiota group</taxon>
        <taxon>Candidatus Tectimicrobiota</taxon>
        <taxon>Candidatus Entotheonellia</taxon>
        <taxon>Candidatus Entotheonellales</taxon>
        <taxon>Candidatus Entotheonellaceae</taxon>
        <taxon>Candidatus Entotheonella</taxon>
    </lineage>
</organism>
<dbReference type="HOGENOM" id="CLU_397814_0_0_7"/>
<protein>
    <recommendedName>
        <fullName evidence="3">SMP-30/Gluconolactonase/LRE-like region domain-containing protein</fullName>
    </recommendedName>
</protein>
<dbReference type="Proteomes" id="UP000019140">
    <property type="component" value="Unassembled WGS sequence"/>
</dbReference>
<dbReference type="SUPFAM" id="SSF63829">
    <property type="entry name" value="Calcium-dependent phosphotriesterase"/>
    <property type="match status" value="1"/>
</dbReference>
<reference evidence="1 2" key="1">
    <citation type="journal article" date="2014" name="Nature">
        <title>An environmental bacterial taxon with a large and distinct metabolic repertoire.</title>
        <authorList>
            <person name="Wilson M.C."/>
            <person name="Mori T."/>
            <person name="Ruckert C."/>
            <person name="Uria A.R."/>
            <person name="Helf M.J."/>
            <person name="Takada K."/>
            <person name="Gernert C."/>
            <person name="Steffens U.A."/>
            <person name="Heycke N."/>
            <person name="Schmitt S."/>
            <person name="Rinke C."/>
            <person name="Helfrich E.J."/>
            <person name="Brachmann A.O."/>
            <person name="Gurgui C."/>
            <person name="Wakimoto T."/>
            <person name="Kracht M."/>
            <person name="Crusemann M."/>
            <person name="Hentschel U."/>
            <person name="Abe I."/>
            <person name="Matsunaga S."/>
            <person name="Kalinowski J."/>
            <person name="Takeyama H."/>
            <person name="Piel J."/>
        </authorList>
    </citation>
    <scope>NUCLEOTIDE SEQUENCE [LARGE SCALE GENOMIC DNA]</scope>
    <source>
        <strain evidence="2">TSY2</strain>
    </source>
</reference>
<sequence length="569" mass="59682">MIGQGPEFFDPQAVVVEPNGDLVVIDPVLEVVRVDPVSGDRTLMAGSHIGDGPLLVEPHKVKVSSDGVLFVLDSAYGAVLRVEPATGDRTLVSGRGLGQGGSLAQVLTLTIEPAGTLIVGRAPGSIRLLRIDPATGDRTVVSALDVGSGLNLRLPDEIVVDEVGDLIALDPSYPAIFRVNRVTGDRTIISGCEQTPLGCPETPIGNGPELRTPRGLVIEASGHFVVLSQVSNAVLRVDPETGDRTVISGCTAPIFGCPENPLGSGPPLDRPVAVALEASGMFLVLDKGLGLIRIDPSTGDRTVLAEMLSDTAPDLLGVRDLAVEPTDAVVVADGIQRSLIRVARDGNTRQVISDISSGDDPPLDRPVDMTRDVNGFYVVLNDRASHAIMIRVDPLTGTRNVISDCADGGLEIGCDVIGEGPRISLPVAIAVESSNDLVVGNRSQIYRVDSVSGDRAILSSGTGRERGNGQGFAIIGDIAIEQTGSIAVTDWHTGALLRVDPATGDRILVSGCPERNCSDDLLVGEGPMFGCPPLAMALDEDGFFIVLQRFPTGLMRVDPINGDRTLMNR</sequence>
<dbReference type="EMBL" id="AZHX01000255">
    <property type="protein sequence ID" value="ETX08284.1"/>
    <property type="molecule type" value="Genomic_DNA"/>
</dbReference>
<evidence type="ECO:0000313" key="1">
    <source>
        <dbReference type="EMBL" id="ETX08284.1"/>
    </source>
</evidence>
<dbReference type="AlphaFoldDB" id="W4MD97"/>
<keyword evidence="2" id="KW-1185">Reference proteome</keyword>
<gene>
    <name evidence="1" type="ORF">ETSY2_06290</name>
</gene>
<evidence type="ECO:0000313" key="2">
    <source>
        <dbReference type="Proteomes" id="UP000019140"/>
    </source>
</evidence>
<evidence type="ECO:0008006" key="3">
    <source>
        <dbReference type="Google" id="ProtNLM"/>
    </source>
</evidence>
<dbReference type="SUPFAM" id="SSF63825">
    <property type="entry name" value="YWTD domain"/>
    <property type="match status" value="1"/>
</dbReference>
<dbReference type="Gene3D" id="2.120.10.30">
    <property type="entry name" value="TolB, C-terminal domain"/>
    <property type="match status" value="2"/>
</dbReference>
<proteinExistence type="predicted"/>
<accession>W4MD97</accession>
<name>W4MD97_9BACT</name>
<comment type="caution">
    <text evidence="1">The sequence shown here is derived from an EMBL/GenBank/DDBJ whole genome shotgun (WGS) entry which is preliminary data.</text>
</comment>
<dbReference type="InterPro" id="IPR011042">
    <property type="entry name" value="6-blade_b-propeller_TolB-like"/>
</dbReference>